<dbReference type="InterPro" id="IPR009006">
    <property type="entry name" value="Ala_racemase/Decarboxylase_C"/>
</dbReference>
<gene>
    <name evidence="5" type="ORF">LOC71_19085</name>
</gene>
<dbReference type="PANTHER" id="PTHR43727">
    <property type="entry name" value="DIAMINOPIMELATE DECARBOXYLASE"/>
    <property type="match status" value="1"/>
</dbReference>
<dbReference type="RefSeq" id="WP_230275990.1">
    <property type="nucleotide sequence ID" value="NZ_JAJKFW010000051.1"/>
</dbReference>
<dbReference type="SUPFAM" id="SSF50621">
    <property type="entry name" value="Alanine racemase C-terminal domain-like"/>
    <property type="match status" value="1"/>
</dbReference>
<keyword evidence="5" id="KW-0413">Isomerase</keyword>
<evidence type="ECO:0000259" key="4">
    <source>
        <dbReference type="Pfam" id="PF02784"/>
    </source>
</evidence>
<dbReference type="PRINTS" id="PR01179">
    <property type="entry name" value="ODADCRBXLASE"/>
</dbReference>
<dbReference type="GO" id="GO:0008784">
    <property type="term" value="F:alanine racemase activity"/>
    <property type="evidence" value="ECO:0007669"/>
    <property type="project" value="UniProtKB-EC"/>
</dbReference>
<dbReference type="PANTHER" id="PTHR43727:SF2">
    <property type="entry name" value="GROUP IV DECARBOXYLASE"/>
    <property type="match status" value="1"/>
</dbReference>
<feature type="compositionally biased region" description="Basic and acidic residues" evidence="3">
    <location>
        <begin position="13"/>
        <end position="24"/>
    </location>
</feature>
<evidence type="ECO:0000256" key="2">
    <source>
        <dbReference type="ARBA" id="ARBA00022898"/>
    </source>
</evidence>
<comment type="cofactor">
    <cofactor evidence="1">
        <name>pyridoxal 5'-phosphate</name>
        <dbReference type="ChEBI" id="CHEBI:597326"/>
    </cofactor>
</comment>
<evidence type="ECO:0000313" key="5">
    <source>
        <dbReference type="EMBL" id="MCC9644382.1"/>
    </source>
</evidence>
<evidence type="ECO:0000256" key="1">
    <source>
        <dbReference type="ARBA" id="ARBA00001933"/>
    </source>
</evidence>
<evidence type="ECO:0000256" key="3">
    <source>
        <dbReference type="SAM" id="MobiDB-lite"/>
    </source>
</evidence>
<name>A0ABS8NLD8_9BACT</name>
<feature type="region of interest" description="Disordered" evidence="3">
    <location>
        <begin position="1"/>
        <end position="34"/>
    </location>
</feature>
<dbReference type="EMBL" id="JAJKFW010000051">
    <property type="protein sequence ID" value="MCC9644382.1"/>
    <property type="molecule type" value="Genomic_DNA"/>
</dbReference>
<keyword evidence="2" id="KW-0663">Pyridoxal phosphate</keyword>
<dbReference type="InterPro" id="IPR000183">
    <property type="entry name" value="Orn/DAP/Arg_de-COase"/>
</dbReference>
<sequence length="497" mass="55857">MVARTNGTIAKDPVGDRPERDSQVERTSPSEGETLRQHCRGMMPLDAIWPDWMMELLRDAANETSLLRGWLKQWGSPLNVLNVDPMRRAIRAIQDVASDRGLPVQLHFARKANKCPQFVQAGLGEGIGFDVASEPELQQTLEVMRKAAASPQQDRLVCTASIKSHSLMRLCVENDVVLVIDNPDELQTLRETLAAMANPQARVALRWRPDSEQAPAFQSRFGMPTSAWSDEAKRIASEQRIKLVGVHFHFQRSLSQFDPTWTRTRIAEALVAVDHFRELGNEVRWLDIGGGLPINYLRNASQWSDFLSVSQNDDSARRLTWDGRLLRNVDPMWQPWSAAKWLGEVLQPETVTAIRSRDLILKCEPGRSLLDGCGMTLAEVAFVKPCSANSNSQGDHWIGLHMNSSQCRTTRDEFLVDPIVLPMNAGGARGRALEGFFVGVYCTESEYLFQRRFQFPNGIARGDLVAIPNTAAYQMHFQESRAHQMPLANHVFTGNFV</sequence>
<comment type="caution">
    <text evidence="5">The sequence shown here is derived from an EMBL/GenBank/DDBJ whole genome shotgun (WGS) entry which is preliminary data.</text>
</comment>
<dbReference type="Gene3D" id="3.20.20.10">
    <property type="entry name" value="Alanine racemase"/>
    <property type="match status" value="1"/>
</dbReference>
<dbReference type="Gene3D" id="2.40.37.10">
    <property type="entry name" value="Lyase, Ornithine Decarboxylase, Chain A, domain 1"/>
    <property type="match status" value="1"/>
</dbReference>
<dbReference type="SUPFAM" id="SSF51419">
    <property type="entry name" value="PLP-binding barrel"/>
    <property type="match status" value="1"/>
</dbReference>
<reference evidence="5" key="1">
    <citation type="submission" date="2021-11" db="EMBL/GenBank/DDBJ databases">
        <title>Genome sequence.</title>
        <authorList>
            <person name="Sun Q."/>
        </authorList>
    </citation>
    <scope>NUCLEOTIDE SEQUENCE</scope>
    <source>
        <strain evidence="5">JC740</strain>
    </source>
</reference>
<dbReference type="Pfam" id="PF02784">
    <property type="entry name" value="Orn_Arg_deC_N"/>
    <property type="match status" value="1"/>
</dbReference>
<organism evidence="5 6">
    <name type="scientific">Rhodopirellula halodulae</name>
    <dbReference type="NCBI Taxonomy" id="2894198"/>
    <lineage>
        <taxon>Bacteria</taxon>
        <taxon>Pseudomonadati</taxon>
        <taxon>Planctomycetota</taxon>
        <taxon>Planctomycetia</taxon>
        <taxon>Pirellulales</taxon>
        <taxon>Pirellulaceae</taxon>
        <taxon>Rhodopirellula</taxon>
    </lineage>
</organism>
<dbReference type="InterPro" id="IPR022657">
    <property type="entry name" value="De-COase2_CS"/>
</dbReference>
<proteinExistence type="predicted"/>
<protein>
    <submittedName>
        <fullName evidence="5">Alanine racemase</fullName>
        <ecNumber evidence="5">5.1.1.1</ecNumber>
    </submittedName>
</protein>
<accession>A0ABS8NLD8</accession>
<keyword evidence="6" id="KW-1185">Reference proteome</keyword>
<dbReference type="InterPro" id="IPR022644">
    <property type="entry name" value="De-COase2_N"/>
</dbReference>
<evidence type="ECO:0000313" key="6">
    <source>
        <dbReference type="Proteomes" id="UP001430306"/>
    </source>
</evidence>
<dbReference type="InterPro" id="IPR029066">
    <property type="entry name" value="PLP-binding_barrel"/>
</dbReference>
<dbReference type="PROSITE" id="PS00879">
    <property type="entry name" value="ODR_DC_2_2"/>
    <property type="match status" value="1"/>
</dbReference>
<dbReference type="Proteomes" id="UP001430306">
    <property type="component" value="Unassembled WGS sequence"/>
</dbReference>
<feature type="domain" description="Orn/DAP/Arg decarboxylase 2 N-terminal" evidence="4">
    <location>
        <begin position="98"/>
        <end position="302"/>
    </location>
</feature>
<dbReference type="EC" id="5.1.1.1" evidence="5"/>